<comment type="caution">
    <text evidence="3">The sequence shown here is derived from an EMBL/GenBank/DDBJ whole genome shotgun (WGS) entry which is preliminary data.</text>
</comment>
<dbReference type="AlphaFoldDB" id="A0A4Y4CUP9"/>
<name>A0A4Y4CUP9_ZOORA</name>
<organism evidence="3 4">
    <name type="scientific">Zoogloea ramigera</name>
    <dbReference type="NCBI Taxonomy" id="350"/>
    <lineage>
        <taxon>Bacteria</taxon>
        <taxon>Pseudomonadati</taxon>
        <taxon>Pseudomonadota</taxon>
        <taxon>Betaproteobacteria</taxon>
        <taxon>Rhodocyclales</taxon>
        <taxon>Zoogloeaceae</taxon>
        <taxon>Zoogloea</taxon>
    </lineage>
</organism>
<dbReference type="Proteomes" id="UP000318422">
    <property type="component" value="Unassembled WGS sequence"/>
</dbReference>
<evidence type="ECO:0008006" key="5">
    <source>
        <dbReference type="Google" id="ProtNLM"/>
    </source>
</evidence>
<reference evidence="3 4" key="1">
    <citation type="submission" date="2019-06" db="EMBL/GenBank/DDBJ databases">
        <title>Whole genome shotgun sequence of Zoogloea ramigera NBRC 15342.</title>
        <authorList>
            <person name="Hosoyama A."/>
            <person name="Uohara A."/>
            <person name="Ohji S."/>
            <person name="Ichikawa N."/>
        </authorList>
    </citation>
    <scope>NUCLEOTIDE SEQUENCE [LARGE SCALE GENOMIC DNA]</scope>
    <source>
        <strain evidence="3 4">NBRC 15342</strain>
    </source>
</reference>
<sequence length="599" mass="64731">MNTRLARTLIAALVAGLFAPVAAAESNAALLKKIEALSAELARLKTQVEASSANAAASQKATEALQQRVVQSEARVVKSEERIATSEERVAKAEEKSTERWLTIGGDYQFRVDRMAGQTKPFTDVTATFANAQQQLQANFFANPTPANGQMLTGLMGFAQGMAGVRTYNEARSFLGANAAMLGGLQSYAAQVPAYKPENQALYTNRFGLDLHAKATQDVSVSARLVMYKTFGAGDDDAVTNAGSAPYFADRVGVFDGTLGHVPSSSYLNVDRAFATWSNIADQDIWFSVGRRPSTHGAPSNLRLNTPRPGNGGTPSLLVDYAFDGMTVGWAPDIDGLPGAYAKLCYGRGFESGFRSTPGNSLQDTDMLGVAVIPIDTDPLRVWLQWNRGMNIFDAPKMRDTYFGNTMPKANLGDIDWYGVGAMGTLKRVGVGDLNYFADLGMSVTHPNDNVSSQFGFQGLLTGAFFNPEAPKDKTGTAIALGLRYDLPSKTKLGAEYNHGSKNWITFAPAATDMWTSKVGTRGNVYELYLIQELASKPVSSHLAKAFVRLGLQYYDFQYTGSNNWVGAPVKMSSVNGNMMATTPLDHAYNAYATFEVKF</sequence>
<dbReference type="Gene3D" id="2.40.160.100">
    <property type="match status" value="1"/>
</dbReference>
<feature type="chain" id="PRO_5021290452" description="DUF3373 domain-containing protein" evidence="2">
    <location>
        <begin position="24"/>
        <end position="599"/>
    </location>
</feature>
<dbReference type="Pfam" id="PF11853">
    <property type="entry name" value="DUF3373"/>
    <property type="match status" value="1"/>
</dbReference>
<dbReference type="OrthoDB" id="9760233at2"/>
<dbReference type="InterPro" id="IPR021803">
    <property type="entry name" value="DUF3373"/>
</dbReference>
<proteinExistence type="predicted"/>
<feature type="coiled-coil region" evidence="1">
    <location>
        <begin position="27"/>
        <end position="96"/>
    </location>
</feature>
<dbReference type="RefSeq" id="WP_141351982.1">
    <property type="nucleotide sequence ID" value="NZ_BJNV01000033.1"/>
</dbReference>
<feature type="signal peptide" evidence="2">
    <location>
        <begin position="1"/>
        <end position="23"/>
    </location>
</feature>
<protein>
    <recommendedName>
        <fullName evidence="5">DUF3373 domain-containing protein</fullName>
    </recommendedName>
</protein>
<gene>
    <name evidence="3" type="ORF">ZRA01_21190</name>
</gene>
<dbReference type="EMBL" id="BJNV01000033">
    <property type="protein sequence ID" value="GEC96046.1"/>
    <property type="molecule type" value="Genomic_DNA"/>
</dbReference>
<evidence type="ECO:0000313" key="4">
    <source>
        <dbReference type="Proteomes" id="UP000318422"/>
    </source>
</evidence>
<evidence type="ECO:0000256" key="2">
    <source>
        <dbReference type="SAM" id="SignalP"/>
    </source>
</evidence>
<keyword evidence="4" id="KW-1185">Reference proteome</keyword>
<evidence type="ECO:0000256" key="1">
    <source>
        <dbReference type="SAM" id="Coils"/>
    </source>
</evidence>
<accession>A0A4Y4CUP9</accession>
<keyword evidence="1" id="KW-0175">Coiled coil</keyword>
<evidence type="ECO:0000313" key="3">
    <source>
        <dbReference type="EMBL" id="GEC96046.1"/>
    </source>
</evidence>
<keyword evidence="2" id="KW-0732">Signal</keyword>
<dbReference type="InterPro" id="IPR053728">
    <property type="entry name" value="Alginate_Permeability_Chnl"/>
</dbReference>